<keyword evidence="2" id="KW-1185">Reference proteome</keyword>
<reference evidence="1 2" key="1">
    <citation type="submission" date="2015-05" db="EMBL/GenBank/DDBJ databases">
        <title>Draft genome sequence of Microvirga vignae strain BR3299, a novel nitrogen fixing bacteria isolated from Brazil semi-aired region.</title>
        <authorList>
            <person name="Zilli J.E."/>
            <person name="Passos S.R."/>
            <person name="Leite J."/>
            <person name="Baldani J.I."/>
            <person name="Xavier G.R."/>
            <person name="Rumjaneck N.G."/>
            <person name="Simoes-Araujo J.L."/>
        </authorList>
    </citation>
    <scope>NUCLEOTIDE SEQUENCE [LARGE SCALE GENOMIC DNA]</scope>
    <source>
        <strain evidence="1 2">BR3299</strain>
    </source>
</reference>
<sequence length="69" mass="7784">MFVMKTLHIIKRISRKAKSRLPDLFDWARQNELHAHTAIRAITRRTGVSPALALVIAELAGLTTQVRHG</sequence>
<evidence type="ECO:0000313" key="1">
    <source>
        <dbReference type="EMBL" id="KLK90536.1"/>
    </source>
</evidence>
<protein>
    <submittedName>
        <fullName evidence="1">Uncharacterized protein</fullName>
    </submittedName>
</protein>
<evidence type="ECO:0000313" key="2">
    <source>
        <dbReference type="Proteomes" id="UP000035489"/>
    </source>
</evidence>
<organism evidence="1 2">
    <name type="scientific">Microvirga vignae</name>
    <dbReference type="NCBI Taxonomy" id="1225564"/>
    <lineage>
        <taxon>Bacteria</taxon>
        <taxon>Pseudomonadati</taxon>
        <taxon>Pseudomonadota</taxon>
        <taxon>Alphaproteobacteria</taxon>
        <taxon>Hyphomicrobiales</taxon>
        <taxon>Methylobacteriaceae</taxon>
        <taxon>Microvirga</taxon>
    </lineage>
</organism>
<gene>
    <name evidence="1" type="ORF">AA309_25355</name>
</gene>
<dbReference type="EMBL" id="LCYG01000081">
    <property type="protein sequence ID" value="KLK90536.1"/>
    <property type="molecule type" value="Genomic_DNA"/>
</dbReference>
<proteinExistence type="predicted"/>
<accession>A0A0H1R6T4</accession>
<dbReference type="Proteomes" id="UP000035489">
    <property type="component" value="Unassembled WGS sequence"/>
</dbReference>
<comment type="caution">
    <text evidence="1">The sequence shown here is derived from an EMBL/GenBank/DDBJ whole genome shotgun (WGS) entry which is preliminary data.</text>
</comment>
<dbReference type="PATRIC" id="fig|1225564.3.peg.6632"/>
<dbReference type="STRING" id="1225564.AA309_25355"/>
<dbReference type="AlphaFoldDB" id="A0A0H1R6T4"/>
<name>A0A0H1R6T4_9HYPH</name>